<sequence length="81" mass="8677">MKRWLLVLLLVGVAPAVSGERPARPHLCPEDAPDGVRLPPQPGCGGRVDRADEARRGFHDLGDAVKVKIGGRVGAGYDVRR</sequence>
<comment type="caution">
    <text evidence="3">The sequence shown here is derived from an EMBL/GenBank/DDBJ whole genome shotgun (WGS) entry which is preliminary data.</text>
</comment>
<evidence type="ECO:0000313" key="4">
    <source>
        <dbReference type="Proteomes" id="UP001055057"/>
    </source>
</evidence>
<evidence type="ECO:0000256" key="1">
    <source>
        <dbReference type="SAM" id="MobiDB-lite"/>
    </source>
</evidence>
<evidence type="ECO:0000313" key="3">
    <source>
        <dbReference type="EMBL" id="GJE59323.1"/>
    </source>
</evidence>
<keyword evidence="2" id="KW-0732">Signal</keyword>
<dbReference type="EMBL" id="BPRB01000073">
    <property type="protein sequence ID" value="GJE59323.1"/>
    <property type="molecule type" value="Genomic_DNA"/>
</dbReference>
<organism evidence="3 4">
    <name type="scientific">Methylobacterium trifolii</name>
    <dbReference type="NCBI Taxonomy" id="1003092"/>
    <lineage>
        <taxon>Bacteria</taxon>
        <taxon>Pseudomonadati</taxon>
        <taxon>Pseudomonadota</taxon>
        <taxon>Alphaproteobacteria</taxon>
        <taxon>Hyphomicrobiales</taxon>
        <taxon>Methylobacteriaceae</taxon>
        <taxon>Methylobacterium</taxon>
    </lineage>
</organism>
<evidence type="ECO:0008006" key="5">
    <source>
        <dbReference type="Google" id="ProtNLM"/>
    </source>
</evidence>
<gene>
    <name evidence="3" type="ORF">MPOCJGCO_1411</name>
</gene>
<accession>A0ABQ4TVM8</accession>
<evidence type="ECO:0000256" key="2">
    <source>
        <dbReference type="SAM" id="SignalP"/>
    </source>
</evidence>
<keyword evidence="4" id="KW-1185">Reference proteome</keyword>
<feature type="chain" id="PRO_5045905315" description="Porin" evidence="2">
    <location>
        <begin position="20"/>
        <end position="81"/>
    </location>
</feature>
<reference evidence="3" key="2">
    <citation type="submission" date="2021-08" db="EMBL/GenBank/DDBJ databases">
        <authorList>
            <person name="Tani A."/>
            <person name="Ola A."/>
            <person name="Ogura Y."/>
            <person name="Katsura K."/>
            <person name="Hayashi T."/>
        </authorList>
    </citation>
    <scope>NUCLEOTIDE SEQUENCE</scope>
    <source>
        <strain evidence="3">DSM 23632</strain>
    </source>
</reference>
<protein>
    <recommendedName>
        <fullName evidence="5">Porin</fullName>
    </recommendedName>
</protein>
<dbReference type="Proteomes" id="UP001055057">
    <property type="component" value="Unassembled WGS sequence"/>
</dbReference>
<proteinExistence type="predicted"/>
<feature type="region of interest" description="Disordered" evidence="1">
    <location>
        <begin position="22"/>
        <end position="44"/>
    </location>
</feature>
<feature type="signal peptide" evidence="2">
    <location>
        <begin position="1"/>
        <end position="19"/>
    </location>
</feature>
<reference evidence="3" key="1">
    <citation type="journal article" date="2021" name="Front. Microbiol.">
        <title>Comprehensive Comparative Genomics and Phenotyping of Methylobacterium Species.</title>
        <authorList>
            <person name="Alessa O."/>
            <person name="Ogura Y."/>
            <person name="Fujitani Y."/>
            <person name="Takami H."/>
            <person name="Hayashi T."/>
            <person name="Sahin N."/>
            <person name="Tani A."/>
        </authorList>
    </citation>
    <scope>NUCLEOTIDE SEQUENCE</scope>
    <source>
        <strain evidence="3">DSM 23632</strain>
    </source>
</reference>
<name>A0ABQ4TVM8_9HYPH</name>
<dbReference type="RefSeq" id="WP_238181905.1">
    <property type="nucleotide sequence ID" value="NZ_BPRB01000073.1"/>
</dbReference>